<dbReference type="GO" id="GO:0016874">
    <property type="term" value="F:ligase activity"/>
    <property type="evidence" value="ECO:0007669"/>
    <property type="project" value="UniProtKB-KW"/>
</dbReference>
<comment type="similarity">
    <text evidence="21">In the C-terminal section; belongs to the ATP-dependent DNA ligase family.</text>
</comment>
<comment type="similarity">
    <text evidence="22">In the N-terminal section; belongs to the LigD polymerase family.</text>
</comment>
<evidence type="ECO:0000313" key="26">
    <source>
        <dbReference type="Proteomes" id="UP001501594"/>
    </source>
</evidence>
<dbReference type="InterPro" id="IPR012310">
    <property type="entry name" value="DNA_ligase_ATP-dep_cent"/>
</dbReference>
<dbReference type="NCBIfam" id="TIGR02777">
    <property type="entry name" value="LigD_PE_dom"/>
    <property type="match status" value="1"/>
</dbReference>
<dbReference type="Gene3D" id="3.30.470.30">
    <property type="entry name" value="DNA ligase/mRNA capping enzyme"/>
    <property type="match status" value="1"/>
</dbReference>
<evidence type="ECO:0000256" key="16">
    <source>
        <dbReference type="ARBA" id="ARBA00023204"/>
    </source>
</evidence>
<dbReference type="InterPro" id="IPR033649">
    <property type="entry name" value="MtLigD_Pol-like"/>
</dbReference>
<dbReference type="Gene3D" id="3.90.920.10">
    <property type="entry name" value="DNA primase, PRIM domain"/>
    <property type="match status" value="1"/>
</dbReference>
<dbReference type="PANTHER" id="PTHR42705:SF2">
    <property type="entry name" value="BIFUNCTIONAL NON-HOMOLOGOUS END JOINING PROTEIN LIGD"/>
    <property type="match status" value="1"/>
</dbReference>
<evidence type="ECO:0000256" key="19">
    <source>
        <dbReference type="ARBA" id="ARBA00029943"/>
    </source>
</evidence>
<keyword evidence="10" id="KW-0378">Hydrolase</keyword>
<proteinExistence type="inferred from homology"/>
<comment type="catalytic activity">
    <reaction evidence="20">
        <text>ATP + (deoxyribonucleotide)n-3'-hydroxyl + 5'-phospho-(deoxyribonucleotide)m = (deoxyribonucleotide)n+m + AMP + diphosphate.</text>
        <dbReference type="EC" id="6.5.1.1"/>
    </reaction>
</comment>
<keyword evidence="7" id="KW-0479">Metal-binding</keyword>
<dbReference type="NCBIfam" id="NF007210">
    <property type="entry name" value="PRK09632.1"/>
    <property type="match status" value="1"/>
</dbReference>
<keyword evidence="3 25" id="KW-0436">Ligase</keyword>
<gene>
    <name evidence="25" type="ORF">GCM10022256_09070</name>
</gene>
<keyword evidence="9" id="KW-0227">DNA damage</keyword>
<evidence type="ECO:0000256" key="6">
    <source>
        <dbReference type="ARBA" id="ARBA00022722"/>
    </source>
</evidence>
<dbReference type="SUPFAM" id="SSF56091">
    <property type="entry name" value="DNA ligase/mRNA capping enzyme, catalytic domain"/>
    <property type="match status" value="1"/>
</dbReference>
<keyword evidence="15" id="KW-0233">DNA recombination</keyword>
<evidence type="ECO:0000256" key="23">
    <source>
        <dbReference type="SAM" id="MobiDB-lite"/>
    </source>
</evidence>
<accession>A0ABP8DZ97</accession>
<dbReference type="Pfam" id="PF04679">
    <property type="entry name" value="DNA_ligase_A_C"/>
    <property type="match status" value="1"/>
</dbReference>
<dbReference type="Pfam" id="PF21686">
    <property type="entry name" value="LigD_Prim-Pol"/>
    <property type="match status" value="1"/>
</dbReference>
<keyword evidence="18" id="KW-0511">Multifunctional enzyme</keyword>
<feature type="region of interest" description="Disordered" evidence="23">
    <location>
        <begin position="285"/>
        <end position="354"/>
    </location>
</feature>
<keyword evidence="6" id="KW-0540">Nuclease</keyword>
<protein>
    <recommendedName>
        <fullName evidence="2">DNA ligase (ATP)</fullName>
        <ecNumber evidence="2">6.5.1.1</ecNumber>
    </recommendedName>
    <alternativeName>
        <fullName evidence="19">NHEJ DNA polymerase</fullName>
    </alternativeName>
</protein>
<reference evidence="26" key="1">
    <citation type="journal article" date="2019" name="Int. J. Syst. Evol. Microbiol.">
        <title>The Global Catalogue of Microorganisms (GCM) 10K type strain sequencing project: providing services to taxonomists for standard genome sequencing and annotation.</title>
        <authorList>
            <consortium name="The Broad Institute Genomics Platform"/>
            <consortium name="The Broad Institute Genome Sequencing Center for Infectious Disease"/>
            <person name="Wu L."/>
            <person name="Ma J."/>
        </authorList>
    </citation>
    <scope>NUCLEOTIDE SEQUENCE [LARGE SCALE GENOMIC DNA]</scope>
    <source>
        <strain evidence="26">JCM 17442</strain>
    </source>
</reference>
<dbReference type="InterPro" id="IPR016059">
    <property type="entry name" value="DNA_ligase_ATP-dep_CS"/>
</dbReference>
<keyword evidence="12" id="KW-0067">ATP-binding</keyword>
<evidence type="ECO:0000256" key="2">
    <source>
        <dbReference type="ARBA" id="ARBA00012727"/>
    </source>
</evidence>
<dbReference type="PROSITE" id="PS50160">
    <property type="entry name" value="DNA_LIGASE_A3"/>
    <property type="match status" value="1"/>
</dbReference>
<dbReference type="InterPro" id="IPR014145">
    <property type="entry name" value="LigD_pol_dom"/>
</dbReference>
<keyword evidence="13" id="KW-0239">DNA-directed DNA polymerase</keyword>
<dbReference type="PROSITE" id="PS00697">
    <property type="entry name" value="DNA_LIGASE_A1"/>
    <property type="match status" value="1"/>
</dbReference>
<dbReference type="NCBIfam" id="TIGR02779">
    <property type="entry name" value="NHEJ_ligase_lig"/>
    <property type="match status" value="1"/>
</dbReference>
<dbReference type="InterPro" id="IPR012309">
    <property type="entry name" value="DNA_ligase_ATP-dep_C"/>
</dbReference>
<dbReference type="InterPro" id="IPR052171">
    <property type="entry name" value="NHEJ_LigD"/>
</dbReference>
<dbReference type="InterPro" id="IPR014146">
    <property type="entry name" value="LigD_ligase_dom"/>
</dbReference>
<evidence type="ECO:0000256" key="11">
    <source>
        <dbReference type="ARBA" id="ARBA00022839"/>
    </source>
</evidence>
<comment type="caution">
    <text evidence="25">The sequence shown here is derived from an EMBL/GenBank/DDBJ whole genome shotgun (WGS) entry which is preliminary data.</text>
</comment>
<evidence type="ECO:0000256" key="5">
    <source>
        <dbReference type="ARBA" id="ARBA00022695"/>
    </source>
</evidence>
<evidence type="ECO:0000313" key="25">
    <source>
        <dbReference type="EMBL" id="GAA4265295.1"/>
    </source>
</evidence>
<evidence type="ECO:0000256" key="15">
    <source>
        <dbReference type="ARBA" id="ARBA00023172"/>
    </source>
</evidence>
<feature type="compositionally biased region" description="Basic and acidic residues" evidence="23">
    <location>
        <begin position="325"/>
        <end position="345"/>
    </location>
</feature>
<comment type="cofactor">
    <cofactor evidence="1">
        <name>Mn(2+)</name>
        <dbReference type="ChEBI" id="CHEBI:29035"/>
    </cofactor>
</comment>
<dbReference type="Pfam" id="PF13298">
    <property type="entry name" value="LigD_N"/>
    <property type="match status" value="1"/>
</dbReference>
<evidence type="ECO:0000256" key="18">
    <source>
        <dbReference type="ARBA" id="ARBA00023268"/>
    </source>
</evidence>
<evidence type="ECO:0000256" key="22">
    <source>
        <dbReference type="ARBA" id="ARBA00049990"/>
    </source>
</evidence>
<sequence length="841" mass="92709">MATRSRGERVSVGGHVLQLTNLDKVLYPETGTTKRDVMAYYAAIAEWMIPHTEGRPATRKRWVNGVDGEVFFEKNLPESAPSWVPRHAIEHRDHENVYPMVDDLATLTWLAQVAALEIHVPQWRFGPRGAQRNPDRIVLDLDPGEGVGLAECVFVAQEMRGILGDMGLDPVPVTSGSKGIHVYAALDGRQTSAQVSEVAHELARALEADHPDLVLSTMGRQDRRGKVFVDWSQNNGNKTTIAPYSLRGRSRPMVAAPRTWRELASTSLHHLEPDEVLKALKRRGDPMQGLSSGTPVPPGELGPDHRNTENPVAVGETSAEGTPGRPDRLAVYRSKRDPSKTREPVPAEAPAPTDGRSFVIQEHHARRLHWDFRLEHDGVLVSWALPKGEPQDTKQNHLAVQTEDHPLEYGTFEGTIAKGEYGAGEVTIWDSGTYDLEKWRDGKEVIVVLHGEQRGARRLALIHTGHGDRDAKNWLIHRMQDDDEHVDAPRDEQGGAQDQAAPGQGDGSPAPARRPKPERAPLRSAEPMLASPGAASDVGDSDEWAVEMKWDGVRAIVTVKDGQVTLTSRNGHDLTPSYPEFAELPDRLGGVRDAVLDGEIVAVDRGGRPDFGLLQTRMKLTRPRDVERVRATAPVRLLLFDVLSLGGVPLVDEPYDARREALVDAVDADQVVDVPPAFEGGLDEAVAFSKELRLEGVVAKRRDSTYSTGRRSRAWIKIKHHATQEVVVAGWRPGTGRRADGVGSLLLGIPADDGLRYVGRVGTGFTDRDLDELLASFRASARKTSPLVDVPRVDARDAHWVTPSRVGEVEFAEWTSTGRLRQPTWRGWRPDKDPADVVRES</sequence>
<evidence type="ECO:0000256" key="17">
    <source>
        <dbReference type="ARBA" id="ARBA00023211"/>
    </source>
</evidence>
<dbReference type="RefSeq" id="WP_344793835.1">
    <property type="nucleotide sequence ID" value="NZ_BAABAU010000001.1"/>
</dbReference>
<evidence type="ECO:0000256" key="3">
    <source>
        <dbReference type="ARBA" id="ARBA00022598"/>
    </source>
</evidence>
<feature type="compositionally biased region" description="Low complexity" evidence="23">
    <location>
        <begin position="494"/>
        <end position="511"/>
    </location>
</feature>
<evidence type="ECO:0000256" key="8">
    <source>
        <dbReference type="ARBA" id="ARBA00022741"/>
    </source>
</evidence>
<keyword evidence="4" id="KW-0808">Transferase</keyword>
<evidence type="ECO:0000256" key="14">
    <source>
        <dbReference type="ARBA" id="ARBA00023125"/>
    </source>
</evidence>
<evidence type="ECO:0000256" key="10">
    <source>
        <dbReference type="ARBA" id="ARBA00022801"/>
    </source>
</evidence>
<keyword evidence="11" id="KW-0269">Exonuclease</keyword>
<dbReference type="InterPro" id="IPR012340">
    <property type="entry name" value="NA-bd_OB-fold"/>
</dbReference>
<evidence type="ECO:0000256" key="9">
    <source>
        <dbReference type="ARBA" id="ARBA00022763"/>
    </source>
</evidence>
<dbReference type="Pfam" id="PF01068">
    <property type="entry name" value="DNA_ligase_A_M"/>
    <property type="match status" value="1"/>
</dbReference>
<organism evidence="25 26">
    <name type="scientific">Frondihabitans peucedani</name>
    <dbReference type="NCBI Taxonomy" id="598626"/>
    <lineage>
        <taxon>Bacteria</taxon>
        <taxon>Bacillati</taxon>
        <taxon>Actinomycetota</taxon>
        <taxon>Actinomycetes</taxon>
        <taxon>Micrococcales</taxon>
        <taxon>Microbacteriaceae</taxon>
        <taxon>Frondihabitans</taxon>
    </lineage>
</organism>
<dbReference type="Gene3D" id="3.30.1490.70">
    <property type="match status" value="1"/>
</dbReference>
<keyword evidence="17" id="KW-0464">Manganese</keyword>
<evidence type="ECO:0000256" key="7">
    <source>
        <dbReference type="ARBA" id="ARBA00022723"/>
    </source>
</evidence>
<dbReference type="EMBL" id="BAABAU010000001">
    <property type="protein sequence ID" value="GAA4265295.1"/>
    <property type="molecule type" value="Genomic_DNA"/>
</dbReference>
<evidence type="ECO:0000256" key="1">
    <source>
        <dbReference type="ARBA" id="ARBA00001936"/>
    </source>
</evidence>
<dbReference type="CDD" id="cd07906">
    <property type="entry name" value="Adenylation_DNA_ligase_LigD_LigC"/>
    <property type="match status" value="1"/>
</dbReference>
<keyword evidence="26" id="KW-1185">Reference proteome</keyword>
<dbReference type="EC" id="6.5.1.1" evidence="2"/>
<evidence type="ECO:0000256" key="20">
    <source>
        <dbReference type="ARBA" id="ARBA00034003"/>
    </source>
</evidence>
<name>A0ABP8DZ97_9MICO</name>
<feature type="domain" description="ATP-dependent DNA ligase family profile" evidence="24">
    <location>
        <begin position="628"/>
        <end position="762"/>
    </location>
</feature>
<dbReference type="InterPro" id="IPR014144">
    <property type="entry name" value="LigD_PE_domain"/>
</dbReference>
<evidence type="ECO:0000256" key="12">
    <source>
        <dbReference type="ARBA" id="ARBA00022840"/>
    </source>
</evidence>
<evidence type="ECO:0000256" key="13">
    <source>
        <dbReference type="ARBA" id="ARBA00022932"/>
    </source>
</evidence>
<feature type="region of interest" description="Disordered" evidence="23">
    <location>
        <begin position="485"/>
        <end position="540"/>
    </location>
</feature>
<dbReference type="Proteomes" id="UP001501594">
    <property type="component" value="Unassembled WGS sequence"/>
</dbReference>
<dbReference type="SUPFAM" id="SSF50249">
    <property type="entry name" value="Nucleic acid-binding proteins"/>
    <property type="match status" value="1"/>
</dbReference>
<dbReference type="PANTHER" id="PTHR42705">
    <property type="entry name" value="BIFUNCTIONAL NON-HOMOLOGOUS END JOINING PROTEIN LIGD"/>
    <property type="match status" value="1"/>
</dbReference>
<dbReference type="NCBIfam" id="TIGR02778">
    <property type="entry name" value="ligD_pol"/>
    <property type="match status" value="1"/>
</dbReference>
<keyword evidence="16" id="KW-0234">DNA repair</keyword>
<keyword evidence="5" id="KW-0548">Nucleotidyltransferase</keyword>
<dbReference type="CDD" id="cd04863">
    <property type="entry name" value="MtLigD_Pol_like"/>
    <property type="match status" value="1"/>
</dbReference>
<dbReference type="CDD" id="cd07971">
    <property type="entry name" value="OBF_DNA_ligase_LigD"/>
    <property type="match status" value="1"/>
</dbReference>
<keyword evidence="14" id="KW-0238">DNA-binding</keyword>
<keyword evidence="8" id="KW-0547">Nucleotide-binding</keyword>
<evidence type="ECO:0000256" key="4">
    <source>
        <dbReference type="ARBA" id="ARBA00022679"/>
    </source>
</evidence>
<dbReference type="Gene3D" id="2.40.50.140">
    <property type="entry name" value="Nucleic acid-binding proteins"/>
    <property type="match status" value="1"/>
</dbReference>
<evidence type="ECO:0000256" key="21">
    <source>
        <dbReference type="ARBA" id="ARBA00049981"/>
    </source>
</evidence>
<evidence type="ECO:0000259" key="24">
    <source>
        <dbReference type="PROSITE" id="PS50160"/>
    </source>
</evidence>